<protein>
    <recommendedName>
        <fullName evidence="1">Metallo-beta-lactamase domain-containing protein</fullName>
    </recommendedName>
</protein>
<reference evidence="2 3" key="2">
    <citation type="journal article" date="2016" name="Environ. Microbiol. Rep.">
        <title>Metagenomic evidence for the presence of phototrophic Gemmatimonadetes bacteria in diverse environments.</title>
        <authorList>
            <person name="Zeng Y."/>
            <person name="Baumbach J."/>
            <person name="Barbosa E.G."/>
            <person name="Azevedo V."/>
            <person name="Zhang C."/>
            <person name="Koblizek M."/>
        </authorList>
    </citation>
    <scope>NUCLEOTIDE SEQUENCE [LARGE SCALE GENOMIC DNA]</scope>
    <source>
        <strain evidence="2 3">AP64</strain>
    </source>
</reference>
<gene>
    <name evidence="2" type="ORF">GEMMAAP_06780</name>
</gene>
<organism evidence="2 3">
    <name type="scientific">Gemmatimonas phototrophica</name>
    <dbReference type="NCBI Taxonomy" id="1379270"/>
    <lineage>
        <taxon>Bacteria</taxon>
        <taxon>Pseudomonadati</taxon>
        <taxon>Gemmatimonadota</taxon>
        <taxon>Gemmatimonadia</taxon>
        <taxon>Gemmatimonadales</taxon>
        <taxon>Gemmatimonadaceae</taxon>
        <taxon>Gemmatimonas</taxon>
    </lineage>
</organism>
<sequence>MRYGGNTPCVELCARDGEIVILDAGSGIRALGAHLVATGYSGPLHLFLTHRHSDHVLGLAHFAPLFNGQRLNICCGDGEAVSLEKFATSILSPPMFPYVAGVTTRLDITEWDDCQSPRAGELSVHRFVARHPGEAAIFRLDDAAGALLAYAPDNELAYHNGAESIVQWRRRLADFVRDVPILVHDATYRHDELPNHVGWGHSSNLEAARFAMECGARTLVLFHHHPDRDDETVERMLDECREFVSREGGTVRLLAAWEGLSLGVA</sequence>
<dbReference type="GO" id="GO:0042781">
    <property type="term" value="F:3'-tRNA processing endoribonuclease activity"/>
    <property type="evidence" value="ECO:0007669"/>
    <property type="project" value="TreeGrafter"/>
</dbReference>
<dbReference type="AlphaFoldDB" id="A0A143BHW6"/>
<dbReference type="SUPFAM" id="SSF56281">
    <property type="entry name" value="Metallo-hydrolase/oxidoreductase"/>
    <property type="match status" value="1"/>
</dbReference>
<reference evidence="2 3" key="1">
    <citation type="journal article" date="2014" name="Proc. Natl. Acad. Sci. U.S.A.">
        <title>Functional type 2 photosynthetic reaction centers found in the rare bacterial phylum Gemmatimonadetes.</title>
        <authorList>
            <person name="Zeng Y."/>
            <person name="Feng F."/>
            <person name="Medova H."/>
            <person name="Dean J."/>
            <person name="Koblizek M."/>
        </authorList>
    </citation>
    <scope>NUCLEOTIDE SEQUENCE [LARGE SCALE GENOMIC DNA]</scope>
    <source>
        <strain evidence="2 3">AP64</strain>
    </source>
</reference>
<evidence type="ECO:0000259" key="1">
    <source>
        <dbReference type="Pfam" id="PF12706"/>
    </source>
</evidence>
<dbReference type="eggNOG" id="COG1235">
    <property type="taxonomic scope" value="Bacteria"/>
</dbReference>
<dbReference type="EMBL" id="CP011454">
    <property type="protein sequence ID" value="AMW04629.1"/>
    <property type="molecule type" value="Genomic_DNA"/>
</dbReference>
<dbReference type="KEGG" id="gph:GEMMAAP_06780"/>
<accession>A0A143BHW6</accession>
<evidence type="ECO:0000313" key="3">
    <source>
        <dbReference type="Proteomes" id="UP000076404"/>
    </source>
</evidence>
<feature type="domain" description="Metallo-beta-lactamase" evidence="1">
    <location>
        <begin position="21"/>
        <end position="224"/>
    </location>
</feature>
<dbReference type="STRING" id="1379270.GEMMAAP_06780"/>
<dbReference type="PANTHER" id="PTHR46018:SF2">
    <property type="entry name" value="ZINC PHOSPHODIESTERASE ELAC PROTEIN 1"/>
    <property type="match status" value="1"/>
</dbReference>
<dbReference type="InterPro" id="IPR001279">
    <property type="entry name" value="Metallo-B-lactamas"/>
</dbReference>
<dbReference type="Proteomes" id="UP000076404">
    <property type="component" value="Chromosome"/>
</dbReference>
<dbReference type="PANTHER" id="PTHR46018">
    <property type="entry name" value="ZINC PHOSPHODIESTERASE ELAC PROTEIN 1"/>
    <property type="match status" value="1"/>
</dbReference>
<keyword evidence="3" id="KW-1185">Reference proteome</keyword>
<proteinExistence type="predicted"/>
<dbReference type="InterPro" id="IPR036866">
    <property type="entry name" value="RibonucZ/Hydroxyglut_hydro"/>
</dbReference>
<dbReference type="Pfam" id="PF12706">
    <property type="entry name" value="Lactamase_B_2"/>
    <property type="match status" value="1"/>
</dbReference>
<name>A0A143BHW6_9BACT</name>
<evidence type="ECO:0000313" key="2">
    <source>
        <dbReference type="EMBL" id="AMW04629.1"/>
    </source>
</evidence>
<dbReference type="Gene3D" id="3.60.15.10">
    <property type="entry name" value="Ribonuclease Z/Hydroxyacylglutathione hydrolase-like"/>
    <property type="match status" value="1"/>
</dbReference>